<keyword evidence="4 5" id="KW-0173">Coenzyme A biosynthesis</keyword>
<reference evidence="7 8" key="1">
    <citation type="journal article" date="2014" name="PLoS ONE">
        <title>Physiological and genomic features of a novel sulfur-oxidizing gammaproteobacterium belonging to a previously uncultivated symbiotic lineage isolated from a hydrothermal vent.</title>
        <authorList>
            <person name="Nunoura T."/>
            <person name="Takaki Y."/>
            <person name="Kazama H."/>
            <person name="Kakuta J."/>
            <person name="Shimamura S."/>
            <person name="Makita H."/>
            <person name="Hirai M."/>
            <person name="Miyazaki M."/>
            <person name="Takai K."/>
        </authorList>
    </citation>
    <scope>NUCLEOTIDE SEQUENCE [LARGE SCALE GENOMIC DNA]</scope>
    <source>
        <strain evidence="7 8">Hiromi1</strain>
    </source>
</reference>
<dbReference type="AlphaFoldDB" id="A0A7U6GH19"/>
<protein>
    <recommendedName>
        <fullName evidence="5 6">Dephospho-CoA kinase</fullName>
        <ecNumber evidence="5 6">2.7.1.24</ecNumber>
    </recommendedName>
    <alternativeName>
        <fullName evidence="5">Dephosphocoenzyme A kinase</fullName>
    </alternativeName>
</protein>
<dbReference type="EC" id="2.7.1.24" evidence="5 6"/>
<dbReference type="RefSeq" id="WP_041065297.1">
    <property type="nucleotide sequence ID" value="NZ_AP012273.1"/>
</dbReference>
<evidence type="ECO:0000256" key="3">
    <source>
        <dbReference type="ARBA" id="ARBA00022840"/>
    </source>
</evidence>
<dbReference type="GO" id="GO:0005737">
    <property type="term" value="C:cytoplasm"/>
    <property type="evidence" value="ECO:0007669"/>
    <property type="project" value="UniProtKB-SubCell"/>
</dbReference>
<dbReference type="Proteomes" id="UP000031631">
    <property type="component" value="Chromosome"/>
</dbReference>
<dbReference type="Pfam" id="PF01121">
    <property type="entry name" value="CoaE"/>
    <property type="match status" value="1"/>
</dbReference>
<keyword evidence="3 5" id="KW-0067">ATP-binding</keyword>
<evidence type="ECO:0000256" key="5">
    <source>
        <dbReference type="HAMAP-Rule" id="MF_00376"/>
    </source>
</evidence>
<evidence type="ECO:0000256" key="4">
    <source>
        <dbReference type="ARBA" id="ARBA00022993"/>
    </source>
</evidence>
<comment type="catalytic activity">
    <reaction evidence="5">
        <text>3'-dephospho-CoA + ATP = ADP + CoA + H(+)</text>
        <dbReference type="Rhea" id="RHEA:18245"/>
        <dbReference type="ChEBI" id="CHEBI:15378"/>
        <dbReference type="ChEBI" id="CHEBI:30616"/>
        <dbReference type="ChEBI" id="CHEBI:57287"/>
        <dbReference type="ChEBI" id="CHEBI:57328"/>
        <dbReference type="ChEBI" id="CHEBI:456216"/>
        <dbReference type="EC" id="2.7.1.24"/>
    </reaction>
</comment>
<evidence type="ECO:0000256" key="1">
    <source>
        <dbReference type="ARBA" id="ARBA00009018"/>
    </source>
</evidence>
<comment type="subcellular location">
    <subcellularLocation>
        <location evidence="5">Cytoplasm</location>
    </subcellularLocation>
</comment>
<dbReference type="PANTHER" id="PTHR10695:SF46">
    <property type="entry name" value="BIFUNCTIONAL COENZYME A SYNTHASE-RELATED"/>
    <property type="match status" value="1"/>
</dbReference>
<keyword evidence="5" id="KW-0963">Cytoplasm</keyword>
<keyword evidence="8" id="KW-1185">Reference proteome</keyword>
<dbReference type="GO" id="GO:0004140">
    <property type="term" value="F:dephospho-CoA kinase activity"/>
    <property type="evidence" value="ECO:0007669"/>
    <property type="project" value="UniProtKB-UniRule"/>
</dbReference>
<evidence type="ECO:0000313" key="8">
    <source>
        <dbReference type="Proteomes" id="UP000031631"/>
    </source>
</evidence>
<dbReference type="InterPro" id="IPR027417">
    <property type="entry name" value="P-loop_NTPase"/>
</dbReference>
<dbReference type="PROSITE" id="PS51219">
    <property type="entry name" value="DPCK"/>
    <property type="match status" value="1"/>
</dbReference>
<name>A0A7U6GH19_9GAMM</name>
<dbReference type="Gene3D" id="3.40.50.300">
    <property type="entry name" value="P-loop containing nucleotide triphosphate hydrolases"/>
    <property type="match status" value="1"/>
</dbReference>
<comment type="function">
    <text evidence="5">Catalyzes the phosphorylation of the 3'-hydroxyl group of dephosphocoenzyme A to form coenzyme A.</text>
</comment>
<feature type="binding site" evidence="5">
    <location>
        <begin position="11"/>
        <end position="16"/>
    </location>
    <ligand>
        <name>ATP</name>
        <dbReference type="ChEBI" id="CHEBI:30616"/>
    </ligand>
</feature>
<dbReference type="OrthoDB" id="9812943at2"/>
<accession>A0A7U6GH19</accession>
<comment type="pathway">
    <text evidence="5">Cofactor biosynthesis; coenzyme A biosynthesis; CoA from (R)-pantothenate: step 5/5.</text>
</comment>
<keyword evidence="2 5" id="KW-0547">Nucleotide-binding</keyword>
<sequence length="204" mass="22720">MLKIGLTGGIASGKTAVSDGFSRLGVPVIDTDIISRELVAPGKPALRQIENQLGKAFIQANGSLNRRALRQHIFSHPDARILLENILHPAIRQEVARQLAALQDSPYVIVVIPLLVENGLQDMIDRVLLVDVPEELQIQRVCQRDNISREQARRIMDAQASRDQRLTAADDVLDNTGDRNTLSARVKALHQYYLSLVPHRYDPV</sequence>
<dbReference type="InterPro" id="IPR001977">
    <property type="entry name" value="Depp_CoAkinase"/>
</dbReference>
<dbReference type="GO" id="GO:0015937">
    <property type="term" value="P:coenzyme A biosynthetic process"/>
    <property type="evidence" value="ECO:0007669"/>
    <property type="project" value="UniProtKB-UniRule"/>
</dbReference>
<proteinExistence type="inferred from homology"/>
<dbReference type="UniPathway" id="UPA00241">
    <property type="reaction ID" value="UER00356"/>
</dbReference>
<dbReference type="KEGG" id="tbn:TBH_C0573"/>
<dbReference type="NCBIfam" id="TIGR00152">
    <property type="entry name" value="dephospho-CoA kinase"/>
    <property type="match status" value="1"/>
</dbReference>
<organism evidence="7 8">
    <name type="scientific">Thiolapillus brandeum</name>
    <dbReference type="NCBI Taxonomy" id="1076588"/>
    <lineage>
        <taxon>Bacteria</taxon>
        <taxon>Pseudomonadati</taxon>
        <taxon>Pseudomonadota</taxon>
        <taxon>Gammaproteobacteria</taxon>
        <taxon>Chromatiales</taxon>
        <taxon>Sedimenticolaceae</taxon>
        <taxon>Thiolapillus</taxon>
    </lineage>
</organism>
<gene>
    <name evidence="5" type="primary">coaE</name>
    <name evidence="7" type="ORF">TBH_C0573</name>
</gene>
<dbReference type="SUPFAM" id="SSF52540">
    <property type="entry name" value="P-loop containing nucleoside triphosphate hydrolases"/>
    <property type="match status" value="1"/>
</dbReference>
<dbReference type="HAMAP" id="MF_00376">
    <property type="entry name" value="Dephospho_CoA_kinase"/>
    <property type="match status" value="1"/>
</dbReference>
<evidence type="ECO:0000256" key="2">
    <source>
        <dbReference type="ARBA" id="ARBA00022741"/>
    </source>
</evidence>
<evidence type="ECO:0000313" key="7">
    <source>
        <dbReference type="EMBL" id="BAO43518.1"/>
    </source>
</evidence>
<keyword evidence="5 7" id="KW-0808">Transferase</keyword>
<dbReference type="PANTHER" id="PTHR10695">
    <property type="entry name" value="DEPHOSPHO-COA KINASE-RELATED"/>
    <property type="match status" value="1"/>
</dbReference>
<dbReference type="CDD" id="cd02022">
    <property type="entry name" value="DPCK"/>
    <property type="match status" value="1"/>
</dbReference>
<keyword evidence="5 7" id="KW-0418">Kinase</keyword>
<dbReference type="GO" id="GO:0005524">
    <property type="term" value="F:ATP binding"/>
    <property type="evidence" value="ECO:0007669"/>
    <property type="project" value="UniProtKB-UniRule"/>
</dbReference>
<comment type="similarity">
    <text evidence="1 5">Belongs to the CoaE family.</text>
</comment>
<dbReference type="EMBL" id="AP012273">
    <property type="protein sequence ID" value="BAO43518.1"/>
    <property type="molecule type" value="Genomic_DNA"/>
</dbReference>
<evidence type="ECO:0000256" key="6">
    <source>
        <dbReference type="NCBIfam" id="TIGR00152"/>
    </source>
</evidence>